<dbReference type="PROSITE" id="PS50011">
    <property type="entry name" value="PROTEIN_KINASE_DOM"/>
    <property type="match status" value="1"/>
</dbReference>
<dbReference type="InterPro" id="IPR050205">
    <property type="entry name" value="CDPK_Ser/Thr_kinases"/>
</dbReference>
<dbReference type="AlphaFoldDB" id="A0AAV8UTT6"/>
<dbReference type="SUPFAM" id="SSF56112">
    <property type="entry name" value="Protein kinase-like (PK-like)"/>
    <property type="match status" value="1"/>
</dbReference>
<dbReference type="Gene3D" id="1.10.510.10">
    <property type="entry name" value="Transferase(Phosphotransferase) domain 1"/>
    <property type="match status" value="1"/>
</dbReference>
<accession>A0AAV8UTT6</accession>
<evidence type="ECO:0000256" key="2">
    <source>
        <dbReference type="ARBA" id="ARBA00022679"/>
    </source>
</evidence>
<evidence type="ECO:0000259" key="6">
    <source>
        <dbReference type="PROSITE" id="PS50011"/>
    </source>
</evidence>
<keyword evidence="8" id="KW-1185">Reference proteome</keyword>
<organism evidence="7 8">
    <name type="scientific">Rhodosorus marinus</name>
    <dbReference type="NCBI Taxonomy" id="101924"/>
    <lineage>
        <taxon>Eukaryota</taxon>
        <taxon>Rhodophyta</taxon>
        <taxon>Stylonematophyceae</taxon>
        <taxon>Stylonematales</taxon>
        <taxon>Stylonemataceae</taxon>
        <taxon>Rhodosorus</taxon>
    </lineage>
</organism>
<feature type="domain" description="Protein kinase" evidence="6">
    <location>
        <begin position="78"/>
        <end position="356"/>
    </location>
</feature>
<dbReference type="Proteomes" id="UP001157974">
    <property type="component" value="Unassembled WGS sequence"/>
</dbReference>
<evidence type="ECO:0000313" key="7">
    <source>
        <dbReference type="EMBL" id="KAJ8905954.1"/>
    </source>
</evidence>
<dbReference type="PANTHER" id="PTHR24349">
    <property type="entry name" value="SERINE/THREONINE-PROTEIN KINASE"/>
    <property type="match status" value="1"/>
</dbReference>
<comment type="caution">
    <text evidence="7">The sequence shown here is derived from an EMBL/GenBank/DDBJ whole genome shotgun (WGS) entry which is preliminary data.</text>
</comment>
<keyword evidence="2" id="KW-0808">Transferase</keyword>
<protein>
    <recommendedName>
        <fullName evidence="6">Protein kinase domain-containing protein</fullName>
    </recommendedName>
</protein>
<keyword evidence="3" id="KW-0547">Nucleotide-binding</keyword>
<evidence type="ECO:0000256" key="5">
    <source>
        <dbReference type="ARBA" id="ARBA00022840"/>
    </source>
</evidence>
<evidence type="ECO:0000256" key="1">
    <source>
        <dbReference type="ARBA" id="ARBA00022527"/>
    </source>
</evidence>
<dbReference type="Pfam" id="PF00069">
    <property type="entry name" value="Pkinase"/>
    <property type="match status" value="1"/>
</dbReference>
<dbReference type="SMART" id="SM00220">
    <property type="entry name" value="S_TKc"/>
    <property type="match status" value="1"/>
</dbReference>
<keyword evidence="1" id="KW-0723">Serine/threonine-protein kinase</keyword>
<evidence type="ECO:0000256" key="4">
    <source>
        <dbReference type="ARBA" id="ARBA00022777"/>
    </source>
</evidence>
<dbReference type="EMBL" id="JAMWBK010000004">
    <property type="protein sequence ID" value="KAJ8905954.1"/>
    <property type="molecule type" value="Genomic_DNA"/>
</dbReference>
<proteinExistence type="predicted"/>
<dbReference type="InterPro" id="IPR000719">
    <property type="entry name" value="Prot_kinase_dom"/>
</dbReference>
<dbReference type="GO" id="GO:0004674">
    <property type="term" value="F:protein serine/threonine kinase activity"/>
    <property type="evidence" value="ECO:0007669"/>
    <property type="project" value="UniProtKB-KW"/>
</dbReference>
<dbReference type="InterPro" id="IPR011009">
    <property type="entry name" value="Kinase-like_dom_sf"/>
</dbReference>
<keyword evidence="5" id="KW-0067">ATP-binding</keyword>
<evidence type="ECO:0000256" key="3">
    <source>
        <dbReference type="ARBA" id="ARBA00022741"/>
    </source>
</evidence>
<evidence type="ECO:0000313" key="8">
    <source>
        <dbReference type="Proteomes" id="UP001157974"/>
    </source>
</evidence>
<name>A0AAV8UTT6_9RHOD</name>
<sequence length="403" mass="44732">MFLQQAVSLPINEKVKRGLLGAFEGHISGTCTEGGVAGGPLVELNPKKRDSSDVVFFSLAGWVFWQVAADNLGEARFGLLPGVFGAMGSGRTRKAVGIQPGTIDQDGFRDVRKGFMDGDEVLLTSFSRKFTNRAELLRVGEREVGKASTVSHTAVSRVRALVLSDGEVYLVHDRVGRGWATLLDEVKWNGRIDESRSRYLIVQLLTGLEHYHSKGIAHWDIQPRNISIGNNDELCVLNICTGAIKLKASTGVLQYVPSQLSCRAPELFNGVTLLTIKEGIHADVWSCGVVLYFMLCGKLPFEDDRLCELKHKIYAAEGMYFPPWVSESARGFVRKLLRTDPKSRPSTQKALREPWIRENGEKSVKATIRSHLSVLQETKLSIKALSSKQKCKEVKRKVHVAER</sequence>
<gene>
    <name evidence="7" type="ORF">NDN08_002455</name>
</gene>
<reference evidence="7 8" key="1">
    <citation type="journal article" date="2023" name="Nat. Commun.">
        <title>Origin of minicircular mitochondrial genomes in red algae.</title>
        <authorList>
            <person name="Lee Y."/>
            <person name="Cho C.H."/>
            <person name="Lee Y.M."/>
            <person name="Park S.I."/>
            <person name="Yang J.H."/>
            <person name="West J.A."/>
            <person name="Bhattacharya D."/>
            <person name="Yoon H.S."/>
        </authorList>
    </citation>
    <scope>NUCLEOTIDE SEQUENCE [LARGE SCALE GENOMIC DNA]</scope>
    <source>
        <strain evidence="7 8">CCMP1338</strain>
        <tissue evidence="7">Whole cell</tissue>
    </source>
</reference>
<dbReference type="GO" id="GO:0005524">
    <property type="term" value="F:ATP binding"/>
    <property type="evidence" value="ECO:0007669"/>
    <property type="project" value="UniProtKB-KW"/>
</dbReference>
<keyword evidence="4" id="KW-0418">Kinase</keyword>